<reference evidence="1" key="1">
    <citation type="journal article" date="2016" name="Nat. Genet.">
        <title>A high-quality carrot genome assembly provides new insights into carotenoid accumulation and asterid genome evolution.</title>
        <authorList>
            <person name="Iorizzo M."/>
            <person name="Ellison S."/>
            <person name="Senalik D."/>
            <person name="Zeng P."/>
            <person name="Satapoomin P."/>
            <person name="Huang J."/>
            <person name="Bowman M."/>
            <person name="Iovene M."/>
            <person name="Sanseverino W."/>
            <person name="Cavagnaro P."/>
            <person name="Yildiz M."/>
            <person name="Macko-Podgorni A."/>
            <person name="Moranska E."/>
            <person name="Grzebelus E."/>
            <person name="Grzebelus D."/>
            <person name="Ashrafi H."/>
            <person name="Zheng Z."/>
            <person name="Cheng S."/>
            <person name="Spooner D."/>
            <person name="Van Deynze A."/>
            <person name="Simon P."/>
        </authorList>
    </citation>
    <scope>NUCLEOTIDE SEQUENCE</scope>
    <source>
        <tissue evidence="1">Leaf</tissue>
    </source>
</reference>
<gene>
    <name evidence="1" type="ORF">DCAR_0206479</name>
</gene>
<organism evidence="1 2">
    <name type="scientific">Daucus carota subsp. sativus</name>
    <name type="common">Carrot</name>
    <dbReference type="NCBI Taxonomy" id="79200"/>
    <lineage>
        <taxon>Eukaryota</taxon>
        <taxon>Viridiplantae</taxon>
        <taxon>Streptophyta</taxon>
        <taxon>Embryophyta</taxon>
        <taxon>Tracheophyta</taxon>
        <taxon>Spermatophyta</taxon>
        <taxon>Magnoliopsida</taxon>
        <taxon>eudicotyledons</taxon>
        <taxon>Gunneridae</taxon>
        <taxon>Pentapetalae</taxon>
        <taxon>asterids</taxon>
        <taxon>campanulids</taxon>
        <taxon>Apiales</taxon>
        <taxon>Apiaceae</taxon>
        <taxon>Apioideae</taxon>
        <taxon>Scandiceae</taxon>
        <taxon>Daucinae</taxon>
        <taxon>Daucus</taxon>
        <taxon>Daucus sect. Daucus</taxon>
    </lineage>
</organism>
<evidence type="ECO:0000313" key="2">
    <source>
        <dbReference type="Proteomes" id="UP000077755"/>
    </source>
</evidence>
<dbReference type="Gramene" id="KZN04919">
    <property type="protein sequence ID" value="KZN04919"/>
    <property type="gene ID" value="DCAR_005756"/>
</dbReference>
<evidence type="ECO:0000313" key="1">
    <source>
        <dbReference type="EMBL" id="WOG87256.1"/>
    </source>
</evidence>
<reference evidence="1" key="2">
    <citation type="submission" date="2022-03" db="EMBL/GenBank/DDBJ databases">
        <title>Draft title - Genomic analysis of global carrot germplasm unveils the trajectory of domestication and the origin of high carotenoid orange carrot.</title>
        <authorList>
            <person name="Iorizzo M."/>
            <person name="Ellison S."/>
            <person name="Senalik D."/>
            <person name="Macko-Podgorni A."/>
            <person name="Grzebelus D."/>
            <person name="Bostan H."/>
            <person name="Rolling W."/>
            <person name="Curaba J."/>
            <person name="Simon P."/>
        </authorList>
    </citation>
    <scope>NUCLEOTIDE SEQUENCE</scope>
    <source>
        <tissue evidence="1">Leaf</tissue>
    </source>
</reference>
<dbReference type="Proteomes" id="UP000077755">
    <property type="component" value="Chromosome 2"/>
</dbReference>
<keyword evidence="2" id="KW-1185">Reference proteome</keyword>
<dbReference type="EMBL" id="CP093344">
    <property type="protein sequence ID" value="WOG87256.1"/>
    <property type="molecule type" value="Genomic_DNA"/>
</dbReference>
<dbReference type="AlphaFoldDB" id="A0A169WQ11"/>
<sequence length="551" mass="63397">MSETEVKHLPVNPCCHLLQEQVSRLQGELLESTAKLNESSKARKALRKAIRLLELQNQLLNKESEEEKKRAEDREKELSSLRSEILASRQLVCLGSKGANEKVDEERGKVDAEKCSSEKMCADKEAEDKQKELATRHGWEAEVSALKSQIVLLQQGMAVQNETNVPRLFQAQLSEEHAKINQLKKLLEKERHRADSEAKKAKEAMRKASEAQKMVMTQKSRADEERRLAAIERKEATVQLEKLRAEVEFLRSNLVSETLKFEETNKKLETEKQKVIEEKQRADNEMAKAEEKSRLLEMSERHIVEEKSRSDCLSQKIEEDRHSLRKLQEEIAKYAPVTKNVKAPCGDSVENTVFRTGKLNNLPQLEVISKESGVSKLIRDCVQCRGLSKKLKEAKQKARREKKLANSEMAKAEELRKIVETFGRNAMVNRRQAEELAHELEGNRCKTDEPKNEFMSSGILINPRVNNNTNTDPRTVKLLKKELKICKMQVKHAKEVASFEKSRNLLLQQEIRRIKRECSRISDHFDSLDKCFSSQNVSKDDLRKVSYAIYI</sequence>
<dbReference type="PANTHER" id="PTHR35480">
    <property type="entry name" value="MATERNAL EFFECT EMBRYO ARREST 22"/>
    <property type="match status" value="1"/>
</dbReference>
<dbReference type="PANTHER" id="PTHR35480:SF1">
    <property type="entry name" value="MATERNAL EFFECT EMBRYO ARREST 22"/>
    <property type="match status" value="1"/>
</dbReference>
<accession>A0A169WQ11</accession>
<dbReference type="OMA" id="KEVFRFK"/>
<proteinExistence type="predicted"/>
<name>A0A169WQ11_DAUCS</name>
<protein>
    <submittedName>
        <fullName evidence="1">Uncharacterized protein</fullName>
    </submittedName>
</protein>